<dbReference type="EMBL" id="CP122979">
    <property type="protein sequence ID" value="WGI36843.1"/>
    <property type="molecule type" value="Genomic_DNA"/>
</dbReference>
<dbReference type="RefSeq" id="WP_280102146.1">
    <property type="nucleotide sequence ID" value="NZ_CP122979.1"/>
</dbReference>
<sequence>MRKKILKFSLVPIIVVGISPLAISCYEQEKSTNLDEKPNLDKKPKIHWLDSENNKTIIKWKTFLENNEFDNLQNQVFKFSEDLNFLQKVYSVNKELFEEATKSLKFVPIPIPEKAIPFYTAESYKWWMYAQVHSVKAEQKEFKQLFDKYYEVNGDKFKLKDGFDIDNPDVKKDLDRLEYIGITIYDKQIPLIQYHYQQLLKISNDLNKINSQ</sequence>
<organism evidence="2 3">
    <name type="scientific">Mesomycoplasma lagogenitalium</name>
    <dbReference type="NCBI Taxonomy" id="171286"/>
    <lineage>
        <taxon>Bacteria</taxon>
        <taxon>Bacillati</taxon>
        <taxon>Mycoplasmatota</taxon>
        <taxon>Mycoplasmoidales</taxon>
        <taxon>Metamycoplasmataceae</taxon>
        <taxon>Mesomycoplasma</taxon>
    </lineage>
</organism>
<feature type="chain" id="PRO_5045819439" description="Lipoprotein" evidence="1">
    <location>
        <begin position="25"/>
        <end position="212"/>
    </location>
</feature>
<dbReference type="PROSITE" id="PS51257">
    <property type="entry name" value="PROKAR_LIPOPROTEIN"/>
    <property type="match status" value="1"/>
</dbReference>
<evidence type="ECO:0008006" key="4">
    <source>
        <dbReference type="Google" id="ProtNLM"/>
    </source>
</evidence>
<reference evidence="2" key="1">
    <citation type="submission" date="2023-04" db="EMBL/GenBank/DDBJ databases">
        <title>Completed genome of Mycoplasma lagogenitalium type strain 12MS.</title>
        <authorList>
            <person name="Spergser J."/>
        </authorList>
    </citation>
    <scope>NUCLEOTIDE SEQUENCE</scope>
    <source>
        <strain evidence="2">12MS</strain>
    </source>
</reference>
<protein>
    <recommendedName>
        <fullName evidence="4">Lipoprotein</fullName>
    </recommendedName>
</protein>
<feature type="signal peptide" evidence="1">
    <location>
        <begin position="1"/>
        <end position="24"/>
    </location>
</feature>
<keyword evidence="1" id="KW-0732">Signal</keyword>
<accession>A0ABY8LWZ7</accession>
<evidence type="ECO:0000313" key="2">
    <source>
        <dbReference type="EMBL" id="WGI36843.1"/>
    </source>
</evidence>
<name>A0ABY8LWZ7_9BACT</name>
<proteinExistence type="predicted"/>
<keyword evidence="3" id="KW-1185">Reference proteome</keyword>
<evidence type="ECO:0000313" key="3">
    <source>
        <dbReference type="Proteomes" id="UP001179842"/>
    </source>
</evidence>
<gene>
    <name evidence="2" type="ORF">QEG99_00990</name>
</gene>
<evidence type="ECO:0000256" key="1">
    <source>
        <dbReference type="SAM" id="SignalP"/>
    </source>
</evidence>
<dbReference type="Proteomes" id="UP001179842">
    <property type="component" value="Chromosome"/>
</dbReference>